<evidence type="ECO:0000256" key="5">
    <source>
        <dbReference type="ARBA" id="ARBA00004692"/>
    </source>
</evidence>
<evidence type="ECO:0000256" key="7">
    <source>
        <dbReference type="ARBA" id="ARBA00007490"/>
    </source>
</evidence>
<feature type="binding site" evidence="19">
    <location>
        <position position="88"/>
    </location>
    <ligand>
        <name>GTP</name>
        <dbReference type="ChEBI" id="CHEBI:37565"/>
    </ligand>
</feature>
<feature type="binding site" evidence="19">
    <location>
        <begin position="13"/>
        <end position="20"/>
    </location>
    <ligand>
        <name>GTP</name>
        <dbReference type="ChEBI" id="CHEBI:37565"/>
    </ligand>
</feature>
<comment type="catalytic activity">
    <reaction evidence="3">
        <text>adenosylcob(III)inamide + GTP = adenosylcob(III)inamide phosphate + GDP + H(+)</text>
        <dbReference type="Rhea" id="RHEA:15765"/>
        <dbReference type="ChEBI" id="CHEBI:2480"/>
        <dbReference type="ChEBI" id="CHEBI:15378"/>
        <dbReference type="ChEBI" id="CHEBI:37565"/>
        <dbReference type="ChEBI" id="CHEBI:58189"/>
        <dbReference type="ChEBI" id="CHEBI:58502"/>
        <dbReference type="EC" id="2.7.1.156"/>
    </reaction>
</comment>
<dbReference type="AlphaFoldDB" id="A0A953M3H0"/>
<dbReference type="Gene3D" id="3.40.50.300">
    <property type="entry name" value="P-loop containing nucleotide triphosphate hydrolases"/>
    <property type="match status" value="1"/>
</dbReference>
<evidence type="ECO:0000256" key="1">
    <source>
        <dbReference type="ARBA" id="ARBA00000312"/>
    </source>
</evidence>
<comment type="catalytic activity">
    <reaction evidence="2">
        <text>adenosylcob(III)inamide phosphate + GTP + H(+) = adenosylcob(III)inamide-GDP + diphosphate</text>
        <dbReference type="Rhea" id="RHEA:22712"/>
        <dbReference type="ChEBI" id="CHEBI:15378"/>
        <dbReference type="ChEBI" id="CHEBI:33019"/>
        <dbReference type="ChEBI" id="CHEBI:37565"/>
        <dbReference type="ChEBI" id="CHEBI:58502"/>
        <dbReference type="ChEBI" id="CHEBI:60487"/>
        <dbReference type="EC" id="2.7.7.62"/>
    </reaction>
</comment>
<dbReference type="CDD" id="cd00544">
    <property type="entry name" value="CobU"/>
    <property type="match status" value="1"/>
</dbReference>
<evidence type="ECO:0000256" key="9">
    <source>
        <dbReference type="ARBA" id="ARBA00012523"/>
    </source>
</evidence>
<comment type="pathway">
    <text evidence="6">Cofactor biosynthesis; adenosylcobalamin biosynthesis; adenosylcobalamin from cob(II)yrinate a,c-diamide: step 5/7.</text>
</comment>
<dbReference type="GO" id="GO:0043752">
    <property type="term" value="F:adenosylcobinamide kinase activity"/>
    <property type="evidence" value="ECO:0007669"/>
    <property type="project" value="UniProtKB-EC"/>
</dbReference>
<evidence type="ECO:0000256" key="12">
    <source>
        <dbReference type="ARBA" id="ARBA00022741"/>
    </source>
</evidence>
<dbReference type="EMBL" id="JAIOIV010000147">
    <property type="protein sequence ID" value="MBZ0158266.1"/>
    <property type="molecule type" value="Genomic_DNA"/>
</dbReference>
<evidence type="ECO:0000256" key="13">
    <source>
        <dbReference type="ARBA" id="ARBA00022777"/>
    </source>
</evidence>
<evidence type="ECO:0000256" key="3">
    <source>
        <dbReference type="ARBA" id="ARBA00001522"/>
    </source>
</evidence>
<dbReference type="InterPro" id="IPR027417">
    <property type="entry name" value="P-loop_NTPase"/>
</dbReference>
<dbReference type="PIRSF" id="PIRSF006135">
    <property type="entry name" value="CobU"/>
    <property type="match status" value="1"/>
</dbReference>
<evidence type="ECO:0000256" key="16">
    <source>
        <dbReference type="ARBA" id="ARBA00029570"/>
    </source>
</evidence>
<evidence type="ECO:0000256" key="15">
    <source>
        <dbReference type="ARBA" id="ARBA00023134"/>
    </source>
</evidence>
<comment type="caution">
    <text evidence="20">The sequence shown here is derived from an EMBL/GenBank/DDBJ whole genome shotgun (WGS) entry which is preliminary data.</text>
</comment>
<evidence type="ECO:0000256" key="18">
    <source>
        <dbReference type="PIRSR" id="PIRSR006135-1"/>
    </source>
</evidence>
<dbReference type="SUPFAM" id="SSF52540">
    <property type="entry name" value="P-loop containing nucleoside triphosphate hydrolases"/>
    <property type="match status" value="1"/>
</dbReference>
<evidence type="ECO:0000256" key="14">
    <source>
        <dbReference type="ARBA" id="ARBA00022840"/>
    </source>
</evidence>
<comment type="pathway">
    <text evidence="5">Cofactor biosynthesis; adenosylcobalamin biosynthesis; adenosylcobalamin from cob(II)yrinate a,c-diamide: step 6/7.</text>
</comment>
<keyword evidence="12 19" id="KW-0547">Nucleotide-binding</keyword>
<accession>A0A953M3H0</accession>
<evidence type="ECO:0000313" key="20">
    <source>
        <dbReference type="EMBL" id="MBZ0158266.1"/>
    </source>
</evidence>
<dbReference type="GO" id="GO:0005524">
    <property type="term" value="F:ATP binding"/>
    <property type="evidence" value="ECO:0007669"/>
    <property type="project" value="UniProtKB-KW"/>
</dbReference>
<evidence type="ECO:0000256" key="8">
    <source>
        <dbReference type="ARBA" id="ARBA00012016"/>
    </source>
</evidence>
<keyword evidence="14" id="KW-0067">ATP-binding</keyword>
<dbReference type="InterPro" id="IPR003203">
    <property type="entry name" value="CobU/CobP"/>
</dbReference>
<evidence type="ECO:0000256" key="19">
    <source>
        <dbReference type="PIRSR" id="PIRSR006135-2"/>
    </source>
</evidence>
<feature type="binding site" evidence="19">
    <location>
        <position position="66"/>
    </location>
    <ligand>
        <name>GTP</name>
        <dbReference type="ChEBI" id="CHEBI:37565"/>
    </ligand>
</feature>
<comment type="similarity">
    <text evidence="7">Belongs to the CobU/CobP family.</text>
</comment>
<dbReference type="GO" id="GO:0005525">
    <property type="term" value="F:GTP binding"/>
    <property type="evidence" value="ECO:0007669"/>
    <property type="project" value="UniProtKB-KW"/>
</dbReference>
<dbReference type="EC" id="2.7.7.62" evidence="9"/>
<proteinExistence type="inferred from homology"/>
<sequence length="173" mass="18898">MAEKRGKIVFVIGGAKSGKSGFALRSASACEGRRAYLATAQAFDREMEERIARHKAERSEEWAVHEEPVRIAALLKEIHPVYDVLLLDCLTLWISNLLLGERDIEAETGAFLEAVSACSATLFIVSNEVGWGIVPDNALSRKFRDIAGSLNQKIAAVADEVYLVTAGIPVKIK</sequence>
<feature type="binding site" evidence="19">
    <location>
        <begin position="55"/>
        <end position="58"/>
    </location>
    <ligand>
        <name>GTP</name>
        <dbReference type="ChEBI" id="CHEBI:37565"/>
    </ligand>
</feature>
<name>A0A953M3H0_9BACT</name>
<dbReference type="EC" id="2.7.1.156" evidence="8"/>
<evidence type="ECO:0000256" key="10">
    <source>
        <dbReference type="ARBA" id="ARBA00022573"/>
    </source>
</evidence>
<evidence type="ECO:0000256" key="17">
    <source>
        <dbReference type="ARBA" id="ARBA00030571"/>
    </source>
</evidence>
<dbReference type="PANTHER" id="PTHR34848:SF1">
    <property type="entry name" value="BIFUNCTIONAL ADENOSYLCOBALAMIN BIOSYNTHESIS PROTEIN COBU"/>
    <property type="match status" value="1"/>
</dbReference>
<protein>
    <recommendedName>
        <fullName evidence="16">Adenosylcobinamide kinase</fullName>
        <ecNumber evidence="8">2.7.1.156</ecNumber>
        <ecNumber evidence="9">2.7.7.62</ecNumber>
    </recommendedName>
    <alternativeName>
        <fullName evidence="17">Adenosylcobinamide-phosphate guanylyltransferase</fullName>
    </alternativeName>
</protein>
<reference evidence="20" key="1">
    <citation type="journal article" date="2021" name="bioRxiv">
        <title>Unraveling nitrogen, sulfur and carbon metabolic pathways and microbial community transcriptional responses to substrate deprivation and toxicity stresses in a bioreactor mimicking anoxic brackish coastal sediment conditions.</title>
        <authorList>
            <person name="Martins P.D."/>
            <person name="Echeveste M.J."/>
            <person name="Arshad A."/>
            <person name="Kurth J."/>
            <person name="Ouboter H."/>
            <person name="Jetten M.S.M."/>
            <person name="Welte C.U."/>
        </authorList>
    </citation>
    <scope>NUCLEOTIDE SEQUENCE</scope>
    <source>
        <strain evidence="20">MAG_39</strain>
    </source>
</reference>
<evidence type="ECO:0000256" key="2">
    <source>
        <dbReference type="ARBA" id="ARBA00000711"/>
    </source>
</evidence>
<feature type="active site" description="GMP-histidine intermediate" evidence="18">
    <location>
        <position position="54"/>
    </location>
</feature>
<evidence type="ECO:0000313" key="21">
    <source>
        <dbReference type="Proteomes" id="UP000705867"/>
    </source>
</evidence>
<keyword evidence="10" id="KW-0169">Cobalamin biosynthesis</keyword>
<dbReference type="Proteomes" id="UP000705867">
    <property type="component" value="Unassembled WGS sequence"/>
</dbReference>
<evidence type="ECO:0000256" key="4">
    <source>
        <dbReference type="ARBA" id="ARBA00003889"/>
    </source>
</evidence>
<keyword evidence="20" id="KW-0548">Nucleotidyltransferase</keyword>
<gene>
    <name evidence="20" type="primary">cobU</name>
    <name evidence="20" type="ORF">K8I29_18885</name>
</gene>
<feature type="binding site" evidence="19">
    <location>
        <begin position="38"/>
        <end position="40"/>
    </location>
    <ligand>
        <name>GTP</name>
        <dbReference type="ChEBI" id="CHEBI:37565"/>
    </ligand>
</feature>
<reference evidence="20" key="2">
    <citation type="submission" date="2021-08" db="EMBL/GenBank/DDBJ databases">
        <authorList>
            <person name="Dalcin Martins P."/>
        </authorList>
    </citation>
    <scope>NUCLEOTIDE SEQUENCE</scope>
    <source>
        <strain evidence="20">MAG_39</strain>
    </source>
</reference>
<keyword evidence="13 20" id="KW-0418">Kinase</keyword>
<comment type="function">
    <text evidence="4">Catalyzes ATP-dependent phosphorylation of adenosylcobinamide and addition of GMP to adenosylcobinamide phosphate.</text>
</comment>
<keyword evidence="11 20" id="KW-0808">Transferase</keyword>
<dbReference type="Pfam" id="PF02283">
    <property type="entry name" value="CobU"/>
    <property type="match status" value="1"/>
</dbReference>
<dbReference type="NCBIfam" id="NF004469">
    <property type="entry name" value="PRK05800.1"/>
    <property type="match status" value="1"/>
</dbReference>
<keyword evidence="15 19" id="KW-0342">GTP-binding</keyword>
<dbReference type="GO" id="GO:0009236">
    <property type="term" value="P:cobalamin biosynthetic process"/>
    <property type="evidence" value="ECO:0007669"/>
    <property type="project" value="UniProtKB-KW"/>
</dbReference>
<dbReference type="GO" id="GO:0008820">
    <property type="term" value="F:cobinamide phosphate guanylyltransferase activity"/>
    <property type="evidence" value="ECO:0007669"/>
    <property type="project" value="UniProtKB-EC"/>
</dbReference>
<evidence type="ECO:0000256" key="11">
    <source>
        <dbReference type="ARBA" id="ARBA00022679"/>
    </source>
</evidence>
<organism evidence="20 21">
    <name type="scientific">Candidatus Nitrobium versatile</name>
    <dbReference type="NCBI Taxonomy" id="2884831"/>
    <lineage>
        <taxon>Bacteria</taxon>
        <taxon>Pseudomonadati</taxon>
        <taxon>Nitrospirota</taxon>
        <taxon>Nitrospiria</taxon>
        <taxon>Nitrospirales</taxon>
        <taxon>Nitrospiraceae</taxon>
        <taxon>Candidatus Nitrobium</taxon>
    </lineage>
</organism>
<dbReference type="PANTHER" id="PTHR34848">
    <property type="match status" value="1"/>
</dbReference>
<evidence type="ECO:0000256" key="6">
    <source>
        <dbReference type="ARBA" id="ARBA00005159"/>
    </source>
</evidence>
<comment type="catalytic activity">
    <reaction evidence="1">
        <text>adenosylcob(III)inamide + ATP = adenosylcob(III)inamide phosphate + ADP + H(+)</text>
        <dbReference type="Rhea" id="RHEA:15769"/>
        <dbReference type="ChEBI" id="CHEBI:2480"/>
        <dbReference type="ChEBI" id="CHEBI:15378"/>
        <dbReference type="ChEBI" id="CHEBI:30616"/>
        <dbReference type="ChEBI" id="CHEBI:58502"/>
        <dbReference type="ChEBI" id="CHEBI:456216"/>
        <dbReference type="EC" id="2.7.1.156"/>
    </reaction>
</comment>